<dbReference type="Gene3D" id="3.30.565.10">
    <property type="entry name" value="Histidine kinase-like ATPase, C-terminal domain"/>
    <property type="match status" value="1"/>
</dbReference>
<dbReference type="AlphaFoldDB" id="A0A919DW23"/>
<dbReference type="CDD" id="cd16936">
    <property type="entry name" value="HATPase_RsbW-like"/>
    <property type="match status" value="1"/>
</dbReference>
<sequence>MSGRAPDMVPGALAAAALRIECGREGFARARAFTRRTLSGWSLDHCGDDAAVVVTELAANAATHAVPFAPEGRTDVWLGLALDGAHLVLTVSDPCGSRPVPTRPAGPGLAEHGRGLGIVEALAEEWGWTPRPPQGKTVWARLPTSPPH</sequence>
<gene>
    <name evidence="4" type="ORF">GCM10014715_46500</name>
</gene>
<dbReference type="SUPFAM" id="SSF55874">
    <property type="entry name" value="ATPase domain of HSP90 chaperone/DNA topoisomerase II/histidine kinase"/>
    <property type="match status" value="1"/>
</dbReference>
<name>A0A919DW23_9ACTN</name>
<keyword evidence="1" id="KW-0723">Serine/threonine-protein kinase</keyword>
<comment type="caution">
    <text evidence="4">The sequence shown here is derived from an EMBL/GenBank/DDBJ whole genome shotgun (WGS) entry which is preliminary data.</text>
</comment>
<evidence type="ECO:0000259" key="3">
    <source>
        <dbReference type="Pfam" id="PF13581"/>
    </source>
</evidence>
<dbReference type="EMBL" id="BNBC01000022">
    <property type="protein sequence ID" value="GHE84937.1"/>
    <property type="molecule type" value="Genomic_DNA"/>
</dbReference>
<proteinExistence type="predicted"/>
<dbReference type="InterPro" id="IPR003594">
    <property type="entry name" value="HATPase_dom"/>
</dbReference>
<evidence type="ECO:0000313" key="5">
    <source>
        <dbReference type="Proteomes" id="UP000641386"/>
    </source>
</evidence>
<keyword evidence="1" id="KW-0418">Kinase</keyword>
<evidence type="ECO:0000313" key="4">
    <source>
        <dbReference type="EMBL" id="GHE84937.1"/>
    </source>
</evidence>
<dbReference type="Pfam" id="PF13581">
    <property type="entry name" value="HATPase_c_2"/>
    <property type="match status" value="1"/>
</dbReference>
<keyword evidence="1" id="KW-0808">Transferase</keyword>
<feature type="region of interest" description="Disordered" evidence="2">
    <location>
        <begin position="129"/>
        <end position="148"/>
    </location>
</feature>
<organism evidence="4 5">
    <name type="scientific">Streptomyces spiralis</name>
    <dbReference type="NCBI Taxonomy" id="66376"/>
    <lineage>
        <taxon>Bacteria</taxon>
        <taxon>Bacillati</taxon>
        <taxon>Actinomycetota</taxon>
        <taxon>Actinomycetes</taxon>
        <taxon>Kitasatosporales</taxon>
        <taxon>Streptomycetaceae</taxon>
        <taxon>Streptomyces</taxon>
    </lineage>
</organism>
<keyword evidence="5" id="KW-1185">Reference proteome</keyword>
<accession>A0A919DW23</accession>
<dbReference type="InterPro" id="IPR036890">
    <property type="entry name" value="HATPase_C_sf"/>
</dbReference>
<feature type="domain" description="Histidine kinase/HSP90-like ATPase" evidence="3">
    <location>
        <begin position="30"/>
        <end position="141"/>
    </location>
</feature>
<dbReference type="GO" id="GO:0004674">
    <property type="term" value="F:protein serine/threonine kinase activity"/>
    <property type="evidence" value="ECO:0007669"/>
    <property type="project" value="UniProtKB-KW"/>
</dbReference>
<reference evidence="4" key="1">
    <citation type="journal article" date="2014" name="Int. J. Syst. Evol. Microbiol.">
        <title>Complete genome sequence of Corynebacterium casei LMG S-19264T (=DSM 44701T), isolated from a smear-ripened cheese.</title>
        <authorList>
            <consortium name="US DOE Joint Genome Institute (JGI-PGF)"/>
            <person name="Walter F."/>
            <person name="Albersmeier A."/>
            <person name="Kalinowski J."/>
            <person name="Ruckert C."/>
        </authorList>
    </citation>
    <scope>NUCLEOTIDE SEQUENCE</scope>
    <source>
        <strain evidence="4">JCM 3302</strain>
    </source>
</reference>
<dbReference type="PANTHER" id="PTHR35526:SF3">
    <property type="entry name" value="ANTI-SIGMA-F FACTOR RSBW"/>
    <property type="match status" value="1"/>
</dbReference>
<protein>
    <recommendedName>
        <fullName evidence="3">Histidine kinase/HSP90-like ATPase domain-containing protein</fullName>
    </recommendedName>
</protein>
<dbReference type="InterPro" id="IPR050267">
    <property type="entry name" value="Anti-sigma-factor_SerPK"/>
</dbReference>
<dbReference type="Proteomes" id="UP000641386">
    <property type="component" value="Unassembled WGS sequence"/>
</dbReference>
<evidence type="ECO:0000256" key="2">
    <source>
        <dbReference type="SAM" id="MobiDB-lite"/>
    </source>
</evidence>
<reference evidence="4" key="2">
    <citation type="submission" date="2020-09" db="EMBL/GenBank/DDBJ databases">
        <authorList>
            <person name="Sun Q."/>
            <person name="Ohkuma M."/>
        </authorList>
    </citation>
    <scope>NUCLEOTIDE SEQUENCE</scope>
    <source>
        <strain evidence="4">JCM 3302</strain>
    </source>
</reference>
<evidence type="ECO:0000256" key="1">
    <source>
        <dbReference type="ARBA" id="ARBA00022527"/>
    </source>
</evidence>
<dbReference type="PANTHER" id="PTHR35526">
    <property type="entry name" value="ANTI-SIGMA-F FACTOR RSBW-RELATED"/>
    <property type="match status" value="1"/>
</dbReference>